<dbReference type="AlphaFoldDB" id="A0A653CZV8"/>
<dbReference type="Proteomes" id="UP000410492">
    <property type="component" value="Unassembled WGS sequence"/>
</dbReference>
<gene>
    <name evidence="1" type="ORF">CALMAC_LOCUS13250</name>
</gene>
<organism evidence="1 2">
    <name type="scientific">Callosobruchus maculatus</name>
    <name type="common">Southern cowpea weevil</name>
    <name type="synonym">Pulse bruchid</name>
    <dbReference type="NCBI Taxonomy" id="64391"/>
    <lineage>
        <taxon>Eukaryota</taxon>
        <taxon>Metazoa</taxon>
        <taxon>Ecdysozoa</taxon>
        <taxon>Arthropoda</taxon>
        <taxon>Hexapoda</taxon>
        <taxon>Insecta</taxon>
        <taxon>Pterygota</taxon>
        <taxon>Neoptera</taxon>
        <taxon>Endopterygota</taxon>
        <taxon>Coleoptera</taxon>
        <taxon>Polyphaga</taxon>
        <taxon>Cucujiformia</taxon>
        <taxon>Chrysomeloidea</taxon>
        <taxon>Chrysomelidae</taxon>
        <taxon>Bruchinae</taxon>
        <taxon>Bruchini</taxon>
        <taxon>Callosobruchus</taxon>
    </lineage>
</organism>
<dbReference type="EMBL" id="CAACVG010009518">
    <property type="protein sequence ID" value="VEN53457.1"/>
    <property type="molecule type" value="Genomic_DNA"/>
</dbReference>
<accession>A0A653CZV8</accession>
<feature type="non-terminal residue" evidence="1">
    <location>
        <position position="119"/>
    </location>
</feature>
<dbReference type="OrthoDB" id="6758136at2759"/>
<sequence>MGYLISSYPGAVFMDFLSAIFSSSEVSCTSKKLSATGVGNGPRSPGTKGGAISEMHKIIILQMIGYGDNTRTQKEVARLFHEKFPNLLAVSQGTISKIEKQFRELGHVRQIKKCNVANL</sequence>
<evidence type="ECO:0000313" key="2">
    <source>
        <dbReference type="Proteomes" id="UP000410492"/>
    </source>
</evidence>
<proteinExistence type="predicted"/>
<name>A0A653CZV8_CALMS</name>
<protein>
    <submittedName>
        <fullName evidence="1">Uncharacterized protein</fullName>
    </submittedName>
</protein>
<reference evidence="1 2" key="1">
    <citation type="submission" date="2019-01" db="EMBL/GenBank/DDBJ databases">
        <authorList>
            <person name="Sayadi A."/>
        </authorList>
    </citation>
    <scope>NUCLEOTIDE SEQUENCE [LARGE SCALE GENOMIC DNA]</scope>
</reference>
<keyword evidence="2" id="KW-1185">Reference proteome</keyword>
<evidence type="ECO:0000313" key="1">
    <source>
        <dbReference type="EMBL" id="VEN53457.1"/>
    </source>
</evidence>